<protein>
    <submittedName>
        <fullName evidence="1">Uncharacterized protein</fullName>
    </submittedName>
</protein>
<dbReference type="RefSeq" id="WP_147059344.1">
    <property type="nucleotide sequence ID" value="NZ_BJYL01000037.1"/>
</dbReference>
<sequence length="86" mass="9980">MSTNMRGIGVDLKPLSVLLPFQNEQTSIQAIEPPQKQKTGMLKEEKIEEAQLNPKRDEQEAAELSYFDRIVAENRRQLRERPSKKE</sequence>
<proteinExistence type="predicted"/>
<accession>A0A511ZAP7</accession>
<reference evidence="1 2" key="1">
    <citation type="submission" date="2019-07" db="EMBL/GenBank/DDBJ databases">
        <title>Whole genome shotgun sequence of Sporosarcina luteola NBRC 105378.</title>
        <authorList>
            <person name="Hosoyama A."/>
            <person name="Uohara A."/>
            <person name="Ohji S."/>
            <person name="Ichikawa N."/>
        </authorList>
    </citation>
    <scope>NUCLEOTIDE SEQUENCE [LARGE SCALE GENOMIC DNA]</scope>
    <source>
        <strain evidence="1 2">NBRC 105378</strain>
    </source>
</reference>
<evidence type="ECO:0000313" key="2">
    <source>
        <dbReference type="Proteomes" id="UP000321901"/>
    </source>
</evidence>
<organism evidence="1 2">
    <name type="scientific">Sporosarcina luteola</name>
    <dbReference type="NCBI Taxonomy" id="582850"/>
    <lineage>
        <taxon>Bacteria</taxon>
        <taxon>Bacillati</taxon>
        <taxon>Bacillota</taxon>
        <taxon>Bacilli</taxon>
        <taxon>Bacillales</taxon>
        <taxon>Caryophanaceae</taxon>
        <taxon>Sporosarcina</taxon>
    </lineage>
</organism>
<dbReference type="Proteomes" id="UP000321901">
    <property type="component" value="Unassembled WGS sequence"/>
</dbReference>
<dbReference type="EMBL" id="BJYL01000037">
    <property type="protein sequence ID" value="GEN84473.1"/>
    <property type="molecule type" value="Genomic_DNA"/>
</dbReference>
<name>A0A511ZAP7_9BACL</name>
<gene>
    <name evidence="1" type="ORF">SLU01_27850</name>
</gene>
<keyword evidence="2" id="KW-1185">Reference proteome</keyword>
<dbReference type="AlphaFoldDB" id="A0A511ZAP7"/>
<comment type="caution">
    <text evidence="1">The sequence shown here is derived from an EMBL/GenBank/DDBJ whole genome shotgun (WGS) entry which is preliminary data.</text>
</comment>
<evidence type="ECO:0000313" key="1">
    <source>
        <dbReference type="EMBL" id="GEN84473.1"/>
    </source>
</evidence>